<feature type="coiled-coil region" evidence="5">
    <location>
        <begin position="113"/>
        <end position="169"/>
    </location>
</feature>
<evidence type="ECO:0000256" key="1">
    <source>
        <dbReference type="ARBA" id="ARBA00022723"/>
    </source>
</evidence>
<protein>
    <recommendedName>
        <fullName evidence="7">RING-type domain-containing protein</fullName>
    </recommendedName>
</protein>
<dbReference type="PANTHER" id="PTHR14134:SF3">
    <property type="entry name" value="RING-CH-TYPE DOMAIN-CONTAINING PROTEIN"/>
    <property type="match status" value="1"/>
</dbReference>
<accession>A0A2G5SNU7</accession>
<dbReference type="GO" id="GO:0006301">
    <property type="term" value="P:DNA damage tolerance"/>
    <property type="evidence" value="ECO:0007669"/>
    <property type="project" value="InterPro"/>
</dbReference>
<dbReference type="SUPFAM" id="SSF57850">
    <property type="entry name" value="RING/U-box"/>
    <property type="match status" value="1"/>
</dbReference>
<evidence type="ECO:0000256" key="3">
    <source>
        <dbReference type="ARBA" id="ARBA00022833"/>
    </source>
</evidence>
<dbReference type="AlphaFoldDB" id="A0A2G5SNU7"/>
<evidence type="ECO:0000256" key="6">
    <source>
        <dbReference type="SAM" id="Phobius"/>
    </source>
</evidence>
<dbReference type="Gene3D" id="3.30.40.10">
    <property type="entry name" value="Zinc/RING finger domain, C3HC4 (zinc finger)"/>
    <property type="match status" value="1"/>
</dbReference>
<gene>
    <name evidence="8" type="primary">Cni-F08G12.5</name>
    <name evidence="8" type="synonym">Cnig_chr_X.g23214</name>
    <name evidence="8" type="ORF">B9Z55_023214</name>
</gene>
<evidence type="ECO:0000256" key="2">
    <source>
        <dbReference type="ARBA" id="ARBA00022771"/>
    </source>
</evidence>
<dbReference type="GO" id="GO:0008270">
    <property type="term" value="F:zinc ion binding"/>
    <property type="evidence" value="ECO:0007669"/>
    <property type="project" value="UniProtKB-KW"/>
</dbReference>
<name>A0A2G5SNU7_9PELO</name>
<feature type="transmembrane region" description="Helical" evidence="6">
    <location>
        <begin position="171"/>
        <end position="191"/>
    </location>
</feature>
<feature type="domain" description="RING-type" evidence="7">
    <location>
        <begin position="48"/>
        <end position="99"/>
    </location>
</feature>
<evidence type="ECO:0000256" key="4">
    <source>
        <dbReference type="PROSITE-ProRule" id="PRU00175"/>
    </source>
</evidence>
<dbReference type="InterPro" id="IPR039577">
    <property type="entry name" value="Rad18"/>
</dbReference>
<dbReference type="InterPro" id="IPR017907">
    <property type="entry name" value="Znf_RING_CS"/>
</dbReference>
<evidence type="ECO:0000259" key="7">
    <source>
        <dbReference type="PROSITE" id="PS50089"/>
    </source>
</evidence>
<keyword evidence="6" id="KW-1133">Transmembrane helix</keyword>
<evidence type="ECO:0000256" key="5">
    <source>
        <dbReference type="SAM" id="Coils"/>
    </source>
</evidence>
<keyword evidence="9" id="KW-1185">Reference proteome</keyword>
<proteinExistence type="predicted"/>
<dbReference type="GO" id="GO:0061630">
    <property type="term" value="F:ubiquitin protein ligase activity"/>
    <property type="evidence" value="ECO:0007669"/>
    <property type="project" value="InterPro"/>
</dbReference>
<sequence>MKKTAKQNMFGFLKRLIPKDAKKEEKRRLLNSVDLSDVCVINVETLRCAVCFNIYTGVPRTLTCGHSFCQQCIEGVIQEERDDVPNPNGRLSLHCPICRKKVQYHKIVLNYTLKNILDSINELSQEEEEVRRAYDNTLDASNEQLRQRCTDLERLNNDLNKRIGEMRHKEYYNYVAIAFFIIIYIIMNTLLGN</sequence>
<dbReference type="EMBL" id="PDUG01000006">
    <property type="protein sequence ID" value="PIC16697.1"/>
    <property type="molecule type" value="Genomic_DNA"/>
</dbReference>
<evidence type="ECO:0000313" key="8">
    <source>
        <dbReference type="EMBL" id="PIC16697.1"/>
    </source>
</evidence>
<dbReference type="InterPro" id="IPR001841">
    <property type="entry name" value="Znf_RING"/>
</dbReference>
<comment type="caution">
    <text evidence="8">The sequence shown here is derived from an EMBL/GenBank/DDBJ whole genome shotgun (WGS) entry which is preliminary data.</text>
</comment>
<dbReference type="STRING" id="1611254.A0A2G5SNU7"/>
<keyword evidence="6" id="KW-0812">Transmembrane</keyword>
<reference evidence="9" key="1">
    <citation type="submission" date="2017-10" db="EMBL/GenBank/DDBJ databases">
        <title>Rapid genome shrinkage in a self-fertile nematode reveals novel sperm competition proteins.</title>
        <authorList>
            <person name="Yin D."/>
            <person name="Schwarz E.M."/>
            <person name="Thomas C.G."/>
            <person name="Felde R.L."/>
            <person name="Korf I.F."/>
            <person name="Cutter A.D."/>
            <person name="Schartner C.M."/>
            <person name="Ralston E.J."/>
            <person name="Meyer B.J."/>
            <person name="Haag E.S."/>
        </authorList>
    </citation>
    <scope>NUCLEOTIDE SEQUENCE [LARGE SCALE GENOMIC DNA]</scope>
    <source>
        <strain evidence="9">JU1422</strain>
    </source>
</reference>
<dbReference type="InterPro" id="IPR027370">
    <property type="entry name" value="Znf-RING_euk"/>
</dbReference>
<dbReference type="GO" id="GO:0006513">
    <property type="term" value="P:protein monoubiquitination"/>
    <property type="evidence" value="ECO:0007669"/>
    <property type="project" value="InterPro"/>
</dbReference>
<organism evidence="8 9">
    <name type="scientific">Caenorhabditis nigoni</name>
    <dbReference type="NCBI Taxonomy" id="1611254"/>
    <lineage>
        <taxon>Eukaryota</taxon>
        <taxon>Metazoa</taxon>
        <taxon>Ecdysozoa</taxon>
        <taxon>Nematoda</taxon>
        <taxon>Chromadorea</taxon>
        <taxon>Rhabditida</taxon>
        <taxon>Rhabditina</taxon>
        <taxon>Rhabditomorpha</taxon>
        <taxon>Rhabditoidea</taxon>
        <taxon>Rhabditidae</taxon>
        <taxon>Peloderinae</taxon>
        <taxon>Caenorhabditis</taxon>
    </lineage>
</organism>
<dbReference type="PROSITE" id="PS50089">
    <property type="entry name" value="ZF_RING_2"/>
    <property type="match status" value="1"/>
</dbReference>
<dbReference type="SMART" id="SM00184">
    <property type="entry name" value="RING"/>
    <property type="match status" value="1"/>
</dbReference>
<keyword evidence="6" id="KW-0472">Membrane</keyword>
<keyword evidence="1" id="KW-0479">Metal-binding</keyword>
<keyword evidence="5" id="KW-0175">Coiled coil</keyword>
<keyword evidence="3" id="KW-0862">Zinc</keyword>
<evidence type="ECO:0000313" key="9">
    <source>
        <dbReference type="Proteomes" id="UP000230233"/>
    </source>
</evidence>
<keyword evidence="2 4" id="KW-0863">Zinc-finger</keyword>
<dbReference type="PROSITE" id="PS00518">
    <property type="entry name" value="ZF_RING_1"/>
    <property type="match status" value="1"/>
</dbReference>
<dbReference type="Proteomes" id="UP000230233">
    <property type="component" value="Chromosome X"/>
</dbReference>
<dbReference type="InterPro" id="IPR013083">
    <property type="entry name" value="Znf_RING/FYVE/PHD"/>
</dbReference>
<dbReference type="GO" id="GO:0003697">
    <property type="term" value="F:single-stranded DNA binding"/>
    <property type="evidence" value="ECO:0007669"/>
    <property type="project" value="InterPro"/>
</dbReference>
<dbReference type="Pfam" id="PF13445">
    <property type="entry name" value="zf-RING_UBOX"/>
    <property type="match status" value="1"/>
</dbReference>
<dbReference type="OrthoDB" id="5844798at2759"/>
<dbReference type="PANTHER" id="PTHR14134">
    <property type="entry name" value="E3 UBIQUITIN-PROTEIN LIGASE RAD18"/>
    <property type="match status" value="1"/>
</dbReference>